<keyword evidence="1" id="KW-0378">Hydrolase</keyword>
<dbReference type="EMBL" id="BKCJ010458515">
    <property type="protein sequence ID" value="GFA63116.1"/>
    <property type="molecule type" value="Genomic_DNA"/>
</dbReference>
<protein>
    <submittedName>
        <fullName evidence="4">Zinc finger, CCHC-type</fullName>
    </submittedName>
</protein>
<sequence>MGDDHFAPIHGKGRVALKISSGKTITLFNMLYVPKLRKNLVSGPMSNKCEYRQVYESYKYILSKSGHVLYKRMLEMSKYDLIPAIDENLEKCTTSPYTTQQNGVAKRKNKALKEMVNSMLSYLESRDAIFDENHFFSLPRPKDAIHNLVIHQMDVKTVFFNGDLDEEVYMKQPEGFVMPGDEHTGCKLVKSLYGLKQAPKQWHQKFDVVVLSSGFHLNQSDKCVYSKFDSSGKGVIICLYLDDMLIFGTDHNQVDKTKKFLSSKFSMKYIGEADVILAFTAAGNKAEWLRNLIHEIPIWLKTIASISFHWDSAATFSKSYSQMYNGKSRHL</sequence>
<dbReference type="Pfam" id="PF22936">
    <property type="entry name" value="Pol_BBD"/>
    <property type="match status" value="1"/>
</dbReference>
<dbReference type="SUPFAM" id="SSF56672">
    <property type="entry name" value="DNA/RNA polymerases"/>
    <property type="match status" value="1"/>
</dbReference>
<reference evidence="4" key="1">
    <citation type="journal article" date="2019" name="Sci. Rep.">
        <title>Draft genome of Tanacetum cinerariifolium, the natural source of mosquito coil.</title>
        <authorList>
            <person name="Yamashiro T."/>
            <person name="Shiraishi A."/>
            <person name="Satake H."/>
            <person name="Nakayama K."/>
        </authorList>
    </citation>
    <scope>NUCLEOTIDE SEQUENCE</scope>
</reference>
<gene>
    <name evidence="4" type="ORF">Tci_635088</name>
</gene>
<dbReference type="PANTHER" id="PTHR47592:SF27">
    <property type="entry name" value="OS08G0421700 PROTEIN"/>
    <property type="match status" value="1"/>
</dbReference>
<dbReference type="InterPro" id="IPR054722">
    <property type="entry name" value="PolX-like_BBD"/>
</dbReference>
<dbReference type="AlphaFoldDB" id="A0A699JZC5"/>
<accession>A0A699JZC5</accession>
<evidence type="ECO:0000313" key="4">
    <source>
        <dbReference type="EMBL" id="GFA63116.1"/>
    </source>
</evidence>
<feature type="domain" description="Retrovirus-related Pol polyprotein from transposon TNT 1-94-like beta-barrel" evidence="3">
    <location>
        <begin position="1"/>
        <end position="46"/>
    </location>
</feature>
<comment type="caution">
    <text evidence="4">The sequence shown here is derived from an EMBL/GenBank/DDBJ whole genome shotgun (WGS) entry which is preliminary data.</text>
</comment>
<dbReference type="Pfam" id="PF07727">
    <property type="entry name" value="RVT_2"/>
    <property type="match status" value="1"/>
</dbReference>
<name>A0A699JZC5_TANCI</name>
<organism evidence="4">
    <name type="scientific">Tanacetum cinerariifolium</name>
    <name type="common">Dalmatian daisy</name>
    <name type="synonym">Chrysanthemum cinerariifolium</name>
    <dbReference type="NCBI Taxonomy" id="118510"/>
    <lineage>
        <taxon>Eukaryota</taxon>
        <taxon>Viridiplantae</taxon>
        <taxon>Streptophyta</taxon>
        <taxon>Embryophyta</taxon>
        <taxon>Tracheophyta</taxon>
        <taxon>Spermatophyta</taxon>
        <taxon>Magnoliopsida</taxon>
        <taxon>eudicotyledons</taxon>
        <taxon>Gunneridae</taxon>
        <taxon>Pentapetalae</taxon>
        <taxon>asterids</taxon>
        <taxon>campanulids</taxon>
        <taxon>Asterales</taxon>
        <taxon>Asteraceae</taxon>
        <taxon>Asteroideae</taxon>
        <taxon>Anthemideae</taxon>
        <taxon>Anthemidinae</taxon>
        <taxon>Tanacetum</taxon>
    </lineage>
</organism>
<keyword evidence="1" id="KW-0645">Protease</keyword>
<proteinExistence type="predicted"/>
<dbReference type="GO" id="GO:0004190">
    <property type="term" value="F:aspartic-type endopeptidase activity"/>
    <property type="evidence" value="ECO:0007669"/>
    <property type="project" value="UniProtKB-KW"/>
</dbReference>
<evidence type="ECO:0000256" key="1">
    <source>
        <dbReference type="ARBA" id="ARBA00022750"/>
    </source>
</evidence>
<evidence type="ECO:0000259" key="2">
    <source>
        <dbReference type="Pfam" id="PF07727"/>
    </source>
</evidence>
<keyword evidence="1" id="KW-0064">Aspartyl protease</keyword>
<dbReference type="GO" id="GO:0003676">
    <property type="term" value="F:nucleic acid binding"/>
    <property type="evidence" value="ECO:0007669"/>
    <property type="project" value="InterPro"/>
</dbReference>
<feature type="domain" description="Reverse transcriptase Ty1/copia-type" evidence="2">
    <location>
        <begin position="145"/>
        <end position="278"/>
    </location>
</feature>
<dbReference type="InterPro" id="IPR043502">
    <property type="entry name" value="DNA/RNA_pol_sf"/>
</dbReference>
<dbReference type="PANTHER" id="PTHR47592">
    <property type="entry name" value="PBF68 PROTEIN"/>
    <property type="match status" value="1"/>
</dbReference>
<dbReference type="InterPro" id="IPR036397">
    <property type="entry name" value="RNaseH_sf"/>
</dbReference>
<evidence type="ECO:0000259" key="3">
    <source>
        <dbReference type="Pfam" id="PF22936"/>
    </source>
</evidence>
<dbReference type="Gene3D" id="3.30.420.10">
    <property type="entry name" value="Ribonuclease H-like superfamily/Ribonuclease H"/>
    <property type="match status" value="1"/>
</dbReference>
<dbReference type="SUPFAM" id="SSF53098">
    <property type="entry name" value="Ribonuclease H-like"/>
    <property type="match status" value="1"/>
</dbReference>
<dbReference type="InterPro" id="IPR013103">
    <property type="entry name" value="RVT_2"/>
</dbReference>
<feature type="non-terminal residue" evidence="4">
    <location>
        <position position="331"/>
    </location>
</feature>
<dbReference type="InterPro" id="IPR012337">
    <property type="entry name" value="RNaseH-like_sf"/>
</dbReference>